<gene>
    <name evidence="1" type="ORF">LCGC14_0850370</name>
</gene>
<evidence type="ECO:0000313" key="1">
    <source>
        <dbReference type="EMBL" id="KKN28797.1"/>
    </source>
</evidence>
<protein>
    <submittedName>
        <fullName evidence="1">Uncharacterized protein</fullName>
    </submittedName>
</protein>
<comment type="caution">
    <text evidence="1">The sequence shown here is derived from an EMBL/GenBank/DDBJ whole genome shotgun (WGS) entry which is preliminary data.</text>
</comment>
<sequence>MFGYVSIRATPCGSSSVSIDNRAQPWYLRGMTNPRRKTIQHKREFRGNVGYEVPRAQHNIIQLQYRLVVIGTVDARVWWPAHEAVVNAVWSYLAEDALRKSTAA</sequence>
<reference evidence="1" key="1">
    <citation type="journal article" date="2015" name="Nature">
        <title>Complex archaea that bridge the gap between prokaryotes and eukaryotes.</title>
        <authorList>
            <person name="Spang A."/>
            <person name="Saw J.H."/>
            <person name="Jorgensen S.L."/>
            <person name="Zaremba-Niedzwiedzka K."/>
            <person name="Martijn J."/>
            <person name="Lind A.E."/>
            <person name="van Eijk R."/>
            <person name="Schleper C."/>
            <person name="Guy L."/>
            <person name="Ettema T.J."/>
        </authorList>
    </citation>
    <scope>NUCLEOTIDE SEQUENCE</scope>
</reference>
<proteinExistence type="predicted"/>
<dbReference type="AlphaFoldDB" id="A0A0F9PVQ8"/>
<organism evidence="1">
    <name type="scientific">marine sediment metagenome</name>
    <dbReference type="NCBI Taxonomy" id="412755"/>
    <lineage>
        <taxon>unclassified sequences</taxon>
        <taxon>metagenomes</taxon>
        <taxon>ecological metagenomes</taxon>
    </lineage>
</organism>
<name>A0A0F9PVQ8_9ZZZZ</name>
<feature type="non-terminal residue" evidence="1">
    <location>
        <position position="104"/>
    </location>
</feature>
<dbReference type="EMBL" id="LAZR01002533">
    <property type="protein sequence ID" value="KKN28797.1"/>
    <property type="molecule type" value="Genomic_DNA"/>
</dbReference>
<accession>A0A0F9PVQ8</accession>